<sequence>MQTRQQARRAAALAASAPAQPQQASSAPLPPPTPATPLNRTLSFGSSLSSLTSTSSFKSDAPPHGLHTIDEEEDANDAPRPAAVAARAFGEPRFVSRGDWRALQTPVHSQSNVYPPEVFETPRKHHRPTEGELRTAVWARDVELANSNGRRALTCDGTLLVLPDPEPPEPGKGLGVGLGSAFMSPSPERKSSPFKSKLQEVKTRAIDPDTGVFIERE</sequence>
<dbReference type="EMBL" id="JARJCW010000037">
    <property type="protein sequence ID" value="KAJ7207171.1"/>
    <property type="molecule type" value="Genomic_DNA"/>
</dbReference>
<dbReference type="AlphaFoldDB" id="A0AAD6VAA2"/>
<evidence type="ECO:0000313" key="3">
    <source>
        <dbReference type="Proteomes" id="UP001219525"/>
    </source>
</evidence>
<dbReference type="Proteomes" id="UP001219525">
    <property type="component" value="Unassembled WGS sequence"/>
</dbReference>
<evidence type="ECO:0000256" key="1">
    <source>
        <dbReference type="SAM" id="MobiDB-lite"/>
    </source>
</evidence>
<accession>A0AAD6VAA2</accession>
<gene>
    <name evidence="2" type="ORF">GGX14DRAFT_636559</name>
</gene>
<feature type="region of interest" description="Disordered" evidence="1">
    <location>
        <begin position="164"/>
        <end position="199"/>
    </location>
</feature>
<organism evidence="2 3">
    <name type="scientific">Mycena pura</name>
    <dbReference type="NCBI Taxonomy" id="153505"/>
    <lineage>
        <taxon>Eukaryota</taxon>
        <taxon>Fungi</taxon>
        <taxon>Dikarya</taxon>
        <taxon>Basidiomycota</taxon>
        <taxon>Agaricomycotina</taxon>
        <taxon>Agaricomycetes</taxon>
        <taxon>Agaricomycetidae</taxon>
        <taxon>Agaricales</taxon>
        <taxon>Marasmiineae</taxon>
        <taxon>Mycenaceae</taxon>
        <taxon>Mycena</taxon>
    </lineage>
</organism>
<keyword evidence="3" id="KW-1185">Reference proteome</keyword>
<evidence type="ECO:0000313" key="2">
    <source>
        <dbReference type="EMBL" id="KAJ7207171.1"/>
    </source>
</evidence>
<feature type="compositionally biased region" description="Low complexity" evidence="1">
    <location>
        <begin position="1"/>
        <end position="27"/>
    </location>
</feature>
<comment type="caution">
    <text evidence="2">The sequence shown here is derived from an EMBL/GenBank/DDBJ whole genome shotgun (WGS) entry which is preliminary data.</text>
</comment>
<protein>
    <submittedName>
        <fullName evidence="2">Uncharacterized protein</fullName>
    </submittedName>
</protein>
<feature type="compositionally biased region" description="Basic and acidic residues" evidence="1">
    <location>
        <begin position="187"/>
        <end position="199"/>
    </location>
</feature>
<name>A0AAD6VAA2_9AGAR</name>
<reference evidence="2" key="1">
    <citation type="submission" date="2023-03" db="EMBL/GenBank/DDBJ databases">
        <title>Massive genome expansion in bonnet fungi (Mycena s.s.) driven by repeated elements and novel gene families across ecological guilds.</title>
        <authorList>
            <consortium name="Lawrence Berkeley National Laboratory"/>
            <person name="Harder C.B."/>
            <person name="Miyauchi S."/>
            <person name="Viragh M."/>
            <person name="Kuo A."/>
            <person name="Thoen E."/>
            <person name="Andreopoulos B."/>
            <person name="Lu D."/>
            <person name="Skrede I."/>
            <person name="Drula E."/>
            <person name="Henrissat B."/>
            <person name="Morin E."/>
            <person name="Kohler A."/>
            <person name="Barry K."/>
            <person name="LaButti K."/>
            <person name="Morin E."/>
            <person name="Salamov A."/>
            <person name="Lipzen A."/>
            <person name="Mereny Z."/>
            <person name="Hegedus B."/>
            <person name="Baldrian P."/>
            <person name="Stursova M."/>
            <person name="Weitz H."/>
            <person name="Taylor A."/>
            <person name="Grigoriev I.V."/>
            <person name="Nagy L.G."/>
            <person name="Martin F."/>
            <person name="Kauserud H."/>
        </authorList>
    </citation>
    <scope>NUCLEOTIDE SEQUENCE</scope>
    <source>
        <strain evidence="2">9144</strain>
    </source>
</reference>
<feature type="compositionally biased region" description="Low complexity" evidence="1">
    <location>
        <begin position="36"/>
        <end position="59"/>
    </location>
</feature>
<proteinExistence type="predicted"/>
<feature type="region of interest" description="Disordered" evidence="1">
    <location>
        <begin position="1"/>
        <end position="80"/>
    </location>
</feature>